<sequence>MRSGDIETCKRALESMPVGPFYETLLGEFADRYSKEDLGASIEWLKGLPQEGHLQKGYSLIGRNAALDPVLAESFLRSVSDQGLKDEFSAGYLLGLSQQQDSRALKGLLADPQRIAALGLNQDIIFSSIVSGGASQTSVDQSLEIVGLLMQGGIVPKGSIGDSAIRQVATKDPAAAAAYLSANKELPNINRIAEPALEAWGNTSPIEAARWLESQEGTVRDAGAAGLAKAVARTEPQSAVVWAISITDPALRASTLNQIASRSKFEREQIRSIIQNAEFDQETKDSYLGIFK</sequence>
<proteinExistence type="predicted"/>
<dbReference type="Proteomes" id="UP001165653">
    <property type="component" value="Unassembled WGS sequence"/>
</dbReference>
<keyword evidence="2" id="KW-1185">Reference proteome</keyword>
<gene>
    <name evidence="1" type="ORF">OJ996_18895</name>
</gene>
<evidence type="ECO:0008006" key="3">
    <source>
        <dbReference type="Google" id="ProtNLM"/>
    </source>
</evidence>
<accession>A0ABT3G840</accession>
<organism evidence="1 2">
    <name type="scientific">Luteolibacter rhizosphaerae</name>
    <dbReference type="NCBI Taxonomy" id="2989719"/>
    <lineage>
        <taxon>Bacteria</taxon>
        <taxon>Pseudomonadati</taxon>
        <taxon>Verrucomicrobiota</taxon>
        <taxon>Verrucomicrobiia</taxon>
        <taxon>Verrucomicrobiales</taxon>
        <taxon>Verrucomicrobiaceae</taxon>
        <taxon>Luteolibacter</taxon>
    </lineage>
</organism>
<evidence type="ECO:0000313" key="2">
    <source>
        <dbReference type="Proteomes" id="UP001165653"/>
    </source>
</evidence>
<dbReference type="RefSeq" id="WP_264515216.1">
    <property type="nucleotide sequence ID" value="NZ_JAPDDR010000010.1"/>
</dbReference>
<protein>
    <recommendedName>
        <fullName evidence="3">HEAT repeat domain-containing protein</fullName>
    </recommendedName>
</protein>
<dbReference type="EMBL" id="JAPDDR010000010">
    <property type="protein sequence ID" value="MCW1915661.1"/>
    <property type="molecule type" value="Genomic_DNA"/>
</dbReference>
<evidence type="ECO:0000313" key="1">
    <source>
        <dbReference type="EMBL" id="MCW1915661.1"/>
    </source>
</evidence>
<comment type="caution">
    <text evidence="1">The sequence shown here is derived from an EMBL/GenBank/DDBJ whole genome shotgun (WGS) entry which is preliminary data.</text>
</comment>
<name>A0ABT3G840_9BACT</name>
<reference evidence="1" key="1">
    <citation type="submission" date="2022-10" db="EMBL/GenBank/DDBJ databases">
        <title>Luteolibacter sp. GHJ8, whole genome shotgun sequencing project.</title>
        <authorList>
            <person name="Zhao G."/>
            <person name="Shen L."/>
        </authorList>
    </citation>
    <scope>NUCLEOTIDE SEQUENCE</scope>
    <source>
        <strain evidence="1">GHJ8</strain>
    </source>
</reference>